<feature type="compositionally biased region" description="Acidic residues" evidence="1">
    <location>
        <begin position="49"/>
        <end position="62"/>
    </location>
</feature>
<keyword evidence="2" id="KW-0812">Transmembrane</keyword>
<proteinExistence type="predicted"/>
<feature type="transmembrane region" description="Helical" evidence="2">
    <location>
        <begin position="132"/>
        <end position="149"/>
    </location>
</feature>
<dbReference type="AlphaFoldDB" id="A0A2T1KAD1"/>
<dbReference type="OrthoDB" id="6199447at2"/>
<feature type="compositionally biased region" description="Low complexity" evidence="1">
    <location>
        <begin position="1"/>
        <end position="18"/>
    </location>
</feature>
<feature type="transmembrane region" description="Helical" evidence="2">
    <location>
        <begin position="155"/>
        <end position="175"/>
    </location>
</feature>
<evidence type="ECO:0000313" key="4">
    <source>
        <dbReference type="Proteomes" id="UP000238385"/>
    </source>
</evidence>
<name>A0A2T1KAD1_9GAMM</name>
<reference evidence="3 4" key="1">
    <citation type="submission" date="2018-03" db="EMBL/GenBank/DDBJ databases">
        <title>Marinobacter brunus sp. nov., a marine bacterium of Gamma-proteobacteria isolated from the surface seawater of the South China Sea.</title>
        <authorList>
            <person name="Cheng H."/>
            <person name="Wu Y.-H."/>
            <person name="Xamxidin M."/>
            <person name="Xu X.-W."/>
        </authorList>
    </citation>
    <scope>NUCLEOTIDE SEQUENCE [LARGE SCALE GENOMIC DNA]</scope>
    <source>
        <strain evidence="3 4">JCM 30472</strain>
    </source>
</reference>
<evidence type="ECO:0000256" key="2">
    <source>
        <dbReference type="SAM" id="Phobius"/>
    </source>
</evidence>
<gene>
    <name evidence="3" type="ORF">C7H08_16700</name>
</gene>
<sequence>MAEQTAPGTTDDAAPTGAVLRPGRAADPITRSPQSALNSAQRTAALQSLDDELVEDSPDDGQAESVGQSDVDEPESTASGDIEQALAESTQRKLRLMLRQNDRVLLMDFDLLAMSDWPDNYEMAAARRSRDLWVFSALVAASVFLSGLTGFIPAWIAGGGFGAFIIILLLGVPFVRRMYSGKPSYLDLVVKRQRLLKDARKHIEHLEGKEGLIWQSARMAEYNPALRHTRFSELLRLSEQRSLVRNITRREYVRLYLIYLMEAEKAYGRVQQAFFDGNQQAIDNGWRSVAAAPVERA</sequence>
<dbReference type="RefSeq" id="WP_106673351.1">
    <property type="nucleotide sequence ID" value="NZ_BMFE01000002.1"/>
</dbReference>
<keyword evidence="2" id="KW-1133">Transmembrane helix</keyword>
<dbReference type="Proteomes" id="UP000238385">
    <property type="component" value="Unassembled WGS sequence"/>
</dbReference>
<organism evidence="3 4">
    <name type="scientific">Marinobacter halophilus</name>
    <dbReference type="NCBI Taxonomy" id="1323740"/>
    <lineage>
        <taxon>Bacteria</taxon>
        <taxon>Pseudomonadati</taxon>
        <taxon>Pseudomonadota</taxon>
        <taxon>Gammaproteobacteria</taxon>
        <taxon>Pseudomonadales</taxon>
        <taxon>Marinobacteraceae</taxon>
        <taxon>Marinobacter</taxon>
    </lineage>
</organism>
<dbReference type="EMBL" id="PXNN01000017">
    <property type="protein sequence ID" value="PSF06723.1"/>
    <property type="molecule type" value="Genomic_DNA"/>
</dbReference>
<keyword evidence="4" id="KW-1185">Reference proteome</keyword>
<accession>A0A2T1KAD1</accession>
<feature type="region of interest" description="Disordered" evidence="1">
    <location>
        <begin position="1"/>
        <end position="81"/>
    </location>
</feature>
<protein>
    <submittedName>
        <fullName evidence="3">Uncharacterized protein</fullName>
    </submittedName>
</protein>
<comment type="caution">
    <text evidence="3">The sequence shown here is derived from an EMBL/GenBank/DDBJ whole genome shotgun (WGS) entry which is preliminary data.</text>
</comment>
<evidence type="ECO:0000256" key="1">
    <source>
        <dbReference type="SAM" id="MobiDB-lite"/>
    </source>
</evidence>
<feature type="compositionally biased region" description="Polar residues" evidence="1">
    <location>
        <begin position="31"/>
        <end position="46"/>
    </location>
</feature>
<evidence type="ECO:0000313" key="3">
    <source>
        <dbReference type="EMBL" id="PSF06723.1"/>
    </source>
</evidence>
<keyword evidence="2" id="KW-0472">Membrane</keyword>